<dbReference type="EMBL" id="CM041536">
    <property type="protein sequence ID" value="KAI3371048.1"/>
    <property type="molecule type" value="Genomic_DNA"/>
</dbReference>
<accession>A0ACB8WWI6</accession>
<evidence type="ECO:0000313" key="2">
    <source>
        <dbReference type="Proteomes" id="UP000831701"/>
    </source>
</evidence>
<sequence length="70" mass="8142">MWIKWLYEAFQYLYTLMLPRQKRRGRCSSKDGLAGGPLSLQTSLQQLSLCGMNWINQSEKRTSHKSAVSY</sequence>
<proteinExistence type="predicted"/>
<protein>
    <submittedName>
        <fullName evidence="1">Uncharacterized protein</fullName>
    </submittedName>
</protein>
<reference evidence="1" key="1">
    <citation type="submission" date="2022-04" db="EMBL/GenBank/DDBJ databases">
        <title>Jade perch genome.</title>
        <authorList>
            <person name="Chao B."/>
        </authorList>
    </citation>
    <scope>NUCLEOTIDE SEQUENCE</scope>
    <source>
        <strain evidence="1">CB-2022</strain>
    </source>
</reference>
<gene>
    <name evidence="1" type="ORF">L3Q82_023679</name>
</gene>
<name>A0ACB8WWI6_9TELE</name>
<evidence type="ECO:0000313" key="1">
    <source>
        <dbReference type="EMBL" id="KAI3371048.1"/>
    </source>
</evidence>
<organism evidence="1 2">
    <name type="scientific">Scortum barcoo</name>
    <name type="common">barcoo grunter</name>
    <dbReference type="NCBI Taxonomy" id="214431"/>
    <lineage>
        <taxon>Eukaryota</taxon>
        <taxon>Metazoa</taxon>
        <taxon>Chordata</taxon>
        <taxon>Craniata</taxon>
        <taxon>Vertebrata</taxon>
        <taxon>Euteleostomi</taxon>
        <taxon>Actinopterygii</taxon>
        <taxon>Neopterygii</taxon>
        <taxon>Teleostei</taxon>
        <taxon>Neoteleostei</taxon>
        <taxon>Acanthomorphata</taxon>
        <taxon>Eupercaria</taxon>
        <taxon>Centrarchiformes</taxon>
        <taxon>Terapontoidei</taxon>
        <taxon>Terapontidae</taxon>
        <taxon>Scortum</taxon>
    </lineage>
</organism>
<dbReference type="Proteomes" id="UP000831701">
    <property type="component" value="Chromosome 6"/>
</dbReference>
<keyword evidence="2" id="KW-1185">Reference proteome</keyword>
<comment type="caution">
    <text evidence="1">The sequence shown here is derived from an EMBL/GenBank/DDBJ whole genome shotgun (WGS) entry which is preliminary data.</text>
</comment>